<reference evidence="1 2" key="1">
    <citation type="journal article" date="2008" name="PLoS Genet.">
        <title>Genomic islands in the pathogenic filamentous fungus Aspergillus fumigatus.</title>
        <authorList>
            <person name="Fedorova N.D."/>
            <person name="Khaldi N."/>
            <person name="Joardar V.S."/>
            <person name="Maiti R."/>
            <person name="Amedeo P."/>
            <person name="Anderson M.J."/>
            <person name="Crabtree J."/>
            <person name="Silva J.C."/>
            <person name="Badger J.H."/>
            <person name="Albarraq A."/>
            <person name="Angiuoli S."/>
            <person name="Bussey H."/>
            <person name="Bowyer P."/>
            <person name="Cotty P.J."/>
            <person name="Dyer P.S."/>
            <person name="Egan A."/>
            <person name="Galens K."/>
            <person name="Fraser-Liggett C.M."/>
            <person name="Haas B.J."/>
            <person name="Inman J.M."/>
            <person name="Kent R."/>
            <person name="Lemieux S."/>
            <person name="Malavazi I."/>
            <person name="Orvis J."/>
            <person name="Roemer T."/>
            <person name="Ronning C.M."/>
            <person name="Sundaram J.P."/>
            <person name="Sutton G."/>
            <person name="Turner G."/>
            <person name="Venter J.C."/>
            <person name="White O.R."/>
            <person name="Whitty B.R."/>
            <person name="Youngman P."/>
            <person name="Wolfe K.H."/>
            <person name="Goldman G.H."/>
            <person name="Wortman J.R."/>
            <person name="Jiang B."/>
            <person name="Denning D.W."/>
            <person name="Nierman W.C."/>
        </authorList>
    </citation>
    <scope>NUCLEOTIDE SEQUENCE [LARGE SCALE GENOMIC DNA]</scope>
    <source>
        <strain evidence="2">CBS 144.89 / FGSC A1163 / CEA10</strain>
    </source>
</reference>
<dbReference type="Proteomes" id="UP000001699">
    <property type="component" value="Unassembled WGS sequence"/>
</dbReference>
<dbReference type="AlphaFoldDB" id="B0XVR5"/>
<accession>B0XVR5</accession>
<sequence length="52" mass="5633">MSAWGDQKVYEYEMAPSPIPGLTQEILFIPATACTVLARTDWIVSQTGGTTS</sequence>
<dbReference type="OrthoDB" id="3932329at2759"/>
<evidence type="ECO:0000313" key="2">
    <source>
        <dbReference type="Proteomes" id="UP000001699"/>
    </source>
</evidence>
<keyword evidence="2" id="KW-1185">Reference proteome</keyword>
<proteinExistence type="predicted"/>
<evidence type="ECO:0000313" key="1">
    <source>
        <dbReference type="EMBL" id="EDP55273.1"/>
    </source>
</evidence>
<gene>
    <name evidence="1" type="ORF">AFUB_033380</name>
</gene>
<name>B0XVR5_ASPFC</name>
<dbReference type="EMBL" id="DS499595">
    <property type="protein sequence ID" value="EDP55273.1"/>
    <property type="molecule type" value="Genomic_DNA"/>
</dbReference>
<organism evidence="1 2">
    <name type="scientific">Aspergillus fumigatus (strain CBS 144.89 / FGSC A1163 / CEA10)</name>
    <name type="common">Neosartorya fumigata</name>
    <dbReference type="NCBI Taxonomy" id="451804"/>
    <lineage>
        <taxon>Eukaryota</taxon>
        <taxon>Fungi</taxon>
        <taxon>Dikarya</taxon>
        <taxon>Ascomycota</taxon>
        <taxon>Pezizomycotina</taxon>
        <taxon>Eurotiomycetes</taxon>
        <taxon>Eurotiomycetidae</taxon>
        <taxon>Eurotiales</taxon>
        <taxon>Aspergillaceae</taxon>
        <taxon>Aspergillus</taxon>
        <taxon>Aspergillus subgen. Fumigati</taxon>
    </lineage>
</organism>
<dbReference type="HOGENOM" id="CLU_3086801_0_0_1"/>
<dbReference type="VEuPathDB" id="FungiDB:AFUB_033380"/>
<protein>
    <submittedName>
        <fullName evidence="1">Uncharacterized protein</fullName>
    </submittedName>
</protein>